<feature type="transmembrane region" description="Helical" evidence="6">
    <location>
        <begin position="147"/>
        <end position="167"/>
    </location>
</feature>
<evidence type="ECO:0000256" key="1">
    <source>
        <dbReference type="ARBA" id="ARBA00004651"/>
    </source>
</evidence>
<evidence type="ECO:0000256" key="6">
    <source>
        <dbReference type="SAM" id="Phobius"/>
    </source>
</evidence>
<protein>
    <submittedName>
        <fullName evidence="8">MFS transporter</fullName>
    </submittedName>
</protein>
<evidence type="ECO:0000259" key="7">
    <source>
        <dbReference type="PROSITE" id="PS50850"/>
    </source>
</evidence>
<feature type="transmembrane region" description="Helical" evidence="6">
    <location>
        <begin position="12"/>
        <end position="40"/>
    </location>
</feature>
<dbReference type="PROSITE" id="PS50850">
    <property type="entry name" value="MFS"/>
    <property type="match status" value="1"/>
</dbReference>
<feature type="transmembrane region" description="Helical" evidence="6">
    <location>
        <begin position="245"/>
        <end position="265"/>
    </location>
</feature>
<dbReference type="GO" id="GO:0022857">
    <property type="term" value="F:transmembrane transporter activity"/>
    <property type="evidence" value="ECO:0007669"/>
    <property type="project" value="InterPro"/>
</dbReference>
<dbReference type="Proteomes" id="UP000294071">
    <property type="component" value="Unassembled WGS sequence"/>
</dbReference>
<dbReference type="InterPro" id="IPR036259">
    <property type="entry name" value="MFS_trans_sf"/>
</dbReference>
<evidence type="ECO:0000313" key="8">
    <source>
        <dbReference type="EMBL" id="RYB92126.1"/>
    </source>
</evidence>
<dbReference type="Pfam" id="PF07690">
    <property type="entry name" value="MFS_1"/>
    <property type="match status" value="1"/>
</dbReference>
<sequence length="388" mass="39535">MVYEGARSVYGPVLAALGASAVVVGLVTGAGEAVALVLRLAFGPIADRTGRYWSLTIVGYGLTAVCVPLLWLAPRLGVAGLGFAATMILLERLGKAVRSPSKSALLAHVATAVGRGRGFGVHKALDQVGAFAGPLLVAAVVAASSLWVGMAVLAVPGAIAMVLLLTLRARVPDPGVYDDQPAPAAMEAPVERRGWWAEAVGAGLSGDFFRYAFAASLTTGGLVTFGIIGYHLTIDGLLPVAAVPLVYAGAMAVEAVAALVVGSVYDRTGTRVLLVVPVLVALVPALALGPALWTVLAGVVVWGIAQGVQDSTIKAVVADLVEAPRRATAYGVFAGIQGALAIVGGVTAGWLYERSLLALVVVVALTQVVALVILLQTFRGSARPRRAG</sequence>
<evidence type="ECO:0000256" key="4">
    <source>
        <dbReference type="ARBA" id="ARBA00022989"/>
    </source>
</evidence>
<feature type="transmembrane region" description="Helical" evidence="6">
    <location>
        <begin position="329"/>
        <end position="350"/>
    </location>
</feature>
<evidence type="ECO:0000313" key="9">
    <source>
        <dbReference type="Proteomes" id="UP000294071"/>
    </source>
</evidence>
<feature type="transmembrane region" description="Helical" evidence="6">
    <location>
        <begin position="272"/>
        <end position="293"/>
    </location>
</feature>
<dbReference type="PANTHER" id="PTHR42688:SF1">
    <property type="entry name" value="BLR5212 PROTEIN"/>
    <property type="match status" value="1"/>
</dbReference>
<dbReference type="PANTHER" id="PTHR42688">
    <property type="entry name" value="CONSERVED PROTEIN"/>
    <property type="match status" value="1"/>
</dbReference>
<keyword evidence="4 6" id="KW-1133">Transmembrane helix</keyword>
<keyword evidence="2" id="KW-1003">Cell membrane</keyword>
<evidence type="ECO:0000256" key="2">
    <source>
        <dbReference type="ARBA" id="ARBA00022475"/>
    </source>
</evidence>
<accession>A0A4Q2RU20</accession>
<feature type="transmembrane region" description="Helical" evidence="6">
    <location>
        <begin position="52"/>
        <end position="71"/>
    </location>
</feature>
<feature type="transmembrane region" description="Helical" evidence="6">
    <location>
        <begin position="211"/>
        <end position="233"/>
    </location>
</feature>
<dbReference type="AlphaFoldDB" id="A0A4Q2RU20"/>
<feature type="domain" description="Major facilitator superfamily (MFS) profile" evidence="7">
    <location>
        <begin position="1"/>
        <end position="379"/>
    </location>
</feature>
<proteinExistence type="predicted"/>
<feature type="transmembrane region" description="Helical" evidence="6">
    <location>
        <begin position="356"/>
        <end position="378"/>
    </location>
</feature>
<evidence type="ECO:0000256" key="3">
    <source>
        <dbReference type="ARBA" id="ARBA00022692"/>
    </source>
</evidence>
<reference evidence="8 9" key="1">
    <citation type="submission" date="2019-01" db="EMBL/GenBank/DDBJ databases">
        <title>Novel species of Nocardioides.</title>
        <authorList>
            <person name="Liu Q."/>
            <person name="Xin Y.-H."/>
        </authorList>
    </citation>
    <scope>NUCLEOTIDE SEQUENCE [LARGE SCALE GENOMIC DNA]</scope>
    <source>
        <strain evidence="8 9">CGMCC 4.6882</strain>
    </source>
</reference>
<dbReference type="CDD" id="cd17370">
    <property type="entry name" value="MFS_MJ1317_like"/>
    <property type="match status" value="1"/>
</dbReference>
<keyword evidence="5 6" id="KW-0472">Membrane</keyword>
<comment type="subcellular location">
    <subcellularLocation>
        <location evidence="1">Cell membrane</location>
        <topology evidence="1">Multi-pass membrane protein</topology>
    </subcellularLocation>
</comment>
<keyword evidence="9" id="KW-1185">Reference proteome</keyword>
<gene>
    <name evidence="8" type="ORF">EUA93_16735</name>
</gene>
<comment type="caution">
    <text evidence="8">The sequence shown here is derived from an EMBL/GenBank/DDBJ whole genome shotgun (WGS) entry which is preliminary data.</text>
</comment>
<dbReference type="Gene3D" id="1.20.1250.20">
    <property type="entry name" value="MFS general substrate transporter like domains"/>
    <property type="match status" value="2"/>
</dbReference>
<dbReference type="SUPFAM" id="SSF103473">
    <property type="entry name" value="MFS general substrate transporter"/>
    <property type="match status" value="1"/>
</dbReference>
<name>A0A4Q2RU20_9ACTN</name>
<dbReference type="OrthoDB" id="9803985at2"/>
<dbReference type="EMBL" id="SDWT01000002">
    <property type="protein sequence ID" value="RYB92126.1"/>
    <property type="molecule type" value="Genomic_DNA"/>
</dbReference>
<dbReference type="InterPro" id="IPR052425">
    <property type="entry name" value="Uncharacterized_MFS-type"/>
</dbReference>
<dbReference type="InterPro" id="IPR011701">
    <property type="entry name" value="MFS"/>
</dbReference>
<dbReference type="GO" id="GO:0005886">
    <property type="term" value="C:plasma membrane"/>
    <property type="evidence" value="ECO:0007669"/>
    <property type="project" value="UniProtKB-SubCell"/>
</dbReference>
<evidence type="ECO:0000256" key="5">
    <source>
        <dbReference type="ARBA" id="ARBA00023136"/>
    </source>
</evidence>
<dbReference type="InterPro" id="IPR020846">
    <property type="entry name" value="MFS_dom"/>
</dbReference>
<organism evidence="8 9">
    <name type="scientific">Nocardioides oleivorans</name>
    <dbReference type="NCBI Taxonomy" id="273676"/>
    <lineage>
        <taxon>Bacteria</taxon>
        <taxon>Bacillati</taxon>
        <taxon>Actinomycetota</taxon>
        <taxon>Actinomycetes</taxon>
        <taxon>Propionibacteriales</taxon>
        <taxon>Nocardioidaceae</taxon>
        <taxon>Nocardioides</taxon>
    </lineage>
</organism>
<keyword evidence="3 6" id="KW-0812">Transmembrane</keyword>